<proteinExistence type="inferred from homology"/>
<evidence type="ECO:0000313" key="4">
    <source>
        <dbReference type="Proteomes" id="UP000596074"/>
    </source>
</evidence>
<dbReference type="HAMAP" id="MF_00758">
    <property type="entry name" value="UPF0301"/>
    <property type="match status" value="1"/>
</dbReference>
<gene>
    <name evidence="3" type="ORF">GJQ55_12210</name>
</gene>
<dbReference type="EMBL" id="CP046056">
    <property type="protein sequence ID" value="QQD25185.1"/>
    <property type="molecule type" value="Genomic_DNA"/>
</dbReference>
<dbReference type="PANTHER" id="PTHR30327">
    <property type="entry name" value="UNCHARACTERIZED PROTEIN YQGE"/>
    <property type="match status" value="1"/>
</dbReference>
<evidence type="ECO:0000256" key="2">
    <source>
        <dbReference type="HAMAP-Rule" id="MF_00758"/>
    </source>
</evidence>
<accession>A0A9E8JQM0</accession>
<name>A0A9E8JQM0_9GAMM</name>
<dbReference type="InterPro" id="IPR003774">
    <property type="entry name" value="AlgH-like"/>
</dbReference>
<dbReference type="PANTHER" id="PTHR30327:SF1">
    <property type="entry name" value="UPF0301 PROTEIN YQGE"/>
    <property type="match status" value="1"/>
</dbReference>
<dbReference type="NCBIfam" id="NF001266">
    <property type="entry name" value="PRK00228.1-1"/>
    <property type="match status" value="1"/>
</dbReference>
<dbReference type="Gene3D" id="3.40.1740.10">
    <property type="entry name" value="VC0467-like"/>
    <property type="match status" value="1"/>
</dbReference>
<evidence type="ECO:0000313" key="3">
    <source>
        <dbReference type="EMBL" id="QQD25185.1"/>
    </source>
</evidence>
<reference evidence="3 4" key="1">
    <citation type="submission" date="2019-11" db="EMBL/GenBank/DDBJ databases">
        <title>Venatorbacter sp. nov. a predator of Campylobacter and other Gram-negative bacteria.</title>
        <authorList>
            <person name="Saeedi A."/>
            <person name="Cummings N.J."/>
            <person name="Connerton I.F."/>
            <person name="Connerton P.L."/>
        </authorList>
    </citation>
    <scope>NUCLEOTIDE SEQUENCE [LARGE SCALE GENOMIC DNA]</scope>
    <source>
        <strain evidence="3">XL5</strain>
    </source>
</reference>
<dbReference type="RefSeq" id="WP_228345252.1">
    <property type="nucleotide sequence ID" value="NZ_CP045550.1"/>
</dbReference>
<comment type="similarity">
    <text evidence="1 2">Belongs to the UPF0301 (AlgH) family.</text>
</comment>
<keyword evidence="4" id="KW-1185">Reference proteome</keyword>
<evidence type="ECO:0000256" key="1">
    <source>
        <dbReference type="ARBA" id="ARBA00009600"/>
    </source>
</evidence>
<organism evidence="3 4">
    <name type="scientific">Venatoribacter cucullus</name>
    <dbReference type="NCBI Taxonomy" id="2661630"/>
    <lineage>
        <taxon>Bacteria</taxon>
        <taxon>Pseudomonadati</taxon>
        <taxon>Pseudomonadota</taxon>
        <taxon>Gammaproteobacteria</taxon>
        <taxon>Oceanospirillales</taxon>
        <taxon>Oceanospirillaceae</taxon>
        <taxon>Venatoribacter</taxon>
    </lineage>
</organism>
<dbReference type="SUPFAM" id="SSF143456">
    <property type="entry name" value="VC0467-like"/>
    <property type="match status" value="1"/>
</dbReference>
<dbReference type="Proteomes" id="UP000596074">
    <property type="component" value="Chromosome"/>
</dbReference>
<sequence>MQQLTSLKNHLLIAMPQLEDSWFAGSVTYLCEHSDEGAMGLVLNKPLPVHFDEICEQLDIPRVTGIDPEIYAGGPVSPEHGFILHRQQGNWGSTLNITEQTHLTSSKDILKAIAAGSGPRHFRLALGYAGWDEGQLEAELRANSWLTVEATPELLFDTPNEQLYDAALKVLGVSAEFLSSDAGHA</sequence>
<dbReference type="GO" id="GO:0005829">
    <property type="term" value="C:cytosol"/>
    <property type="evidence" value="ECO:0007669"/>
    <property type="project" value="TreeGrafter"/>
</dbReference>
<dbReference type="Pfam" id="PF02622">
    <property type="entry name" value="DUF179"/>
    <property type="match status" value="1"/>
</dbReference>
<dbReference type="KEGG" id="vcw:GJQ55_12210"/>
<protein>
    <recommendedName>
        <fullName evidence="2">UPF0301 protein GJQ55_12210</fullName>
    </recommendedName>
</protein>
<dbReference type="AlphaFoldDB" id="A0A9E8JQM0"/>